<dbReference type="InterPro" id="IPR051906">
    <property type="entry name" value="TolC-like"/>
</dbReference>
<feature type="coiled-coil region" evidence="8">
    <location>
        <begin position="369"/>
        <end position="403"/>
    </location>
</feature>
<keyword evidence="8" id="KW-0175">Coiled coil</keyword>
<comment type="subcellular location">
    <subcellularLocation>
        <location evidence="1">Cell outer membrane</location>
    </subcellularLocation>
</comment>
<evidence type="ECO:0000313" key="10">
    <source>
        <dbReference type="EMBL" id="QHL88552.1"/>
    </source>
</evidence>
<keyword evidence="3" id="KW-0813">Transport</keyword>
<evidence type="ECO:0000256" key="2">
    <source>
        <dbReference type="ARBA" id="ARBA00007613"/>
    </source>
</evidence>
<dbReference type="AlphaFoldDB" id="A0A6P1P2F7"/>
<proteinExistence type="inferred from homology"/>
<sequence length="452" mass="49911">MKNLPKVSRLLFCGLLFMLLSTTSSWAQDKTFTLAQAIDYALQNKGAVQNAKVDIEIAKARVGEVRAIGLPQVSAGVDYSNNLAIQRVFLPAAFLGDPTPGAVVAVPFGTKHSNSIALNGSQLLFDGSYLLGLKAAQVYTQLSEKALKQTEIQVADAVTRAYYSILITDARAALVDQNLIRLDSMLRETRILNKNGFVEKIDVDRLSVTRNNLQSERDKLRSLQELGVNLLKFQMGMPQTQPITLAGSIQEVIVASEHQTATSDYANRIEYSLLNTNQELATLNLRNSKAGYYPRLVLTGRYGGNTASDDFGDMFDKNSYFQFAGIGLGLQIPVFDGFAKKYKIQQNKLALQKIEVGRKDLEQAIDLQVVQANTSVKNARIQLDAQEENRELAQEVLRVARVKYREGVGSSIEVLNAETSLKEAETNYFSALYDLVISQVDLRLANGTLLTQ</sequence>
<dbReference type="Proteomes" id="UP000464214">
    <property type="component" value="Chromosome"/>
</dbReference>
<evidence type="ECO:0000256" key="8">
    <source>
        <dbReference type="SAM" id="Coils"/>
    </source>
</evidence>
<dbReference type="InterPro" id="IPR003423">
    <property type="entry name" value="OMP_efflux"/>
</dbReference>
<evidence type="ECO:0000256" key="5">
    <source>
        <dbReference type="ARBA" id="ARBA00022692"/>
    </source>
</evidence>
<organism evidence="10 11">
    <name type="scientific">Nibribacter ruber</name>
    <dbReference type="NCBI Taxonomy" id="2698458"/>
    <lineage>
        <taxon>Bacteria</taxon>
        <taxon>Pseudomonadati</taxon>
        <taxon>Bacteroidota</taxon>
        <taxon>Cytophagia</taxon>
        <taxon>Cytophagales</taxon>
        <taxon>Hymenobacteraceae</taxon>
        <taxon>Nibribacter</taxon>
    </lineage>
</organism>
<gene>
    <name evidence="10" type="ORF">GU926_14360</name>
</gene>
<dbReference type="GO" id="GO:0009279">
    <property type="term" value="C:cell outer membrane"/>
    <property type="evidence" value="ECO:0007669"/>
    <property type="project" value="UniProtKB-SubCell"/>
</dbReference>
<evidence type="ECO:0000256" key="6">
    <source>
        <dbReference type="ARBA" id="ARBA00023136"/>
    </source>
</evidence>
<accession>A0A6P1P2F7</accession>
<keyword evidence="9" id="KW-0732">Signal</keyword>
<dbReference type="PANTHER" id="PTHR30026:SF20">
    <property type="entry name" value="OUTER MEMBRANE PROTEIN TOLC"/>
    <property type="match status" value="1"/>
</dbReference>
<dbReference type="EMBL" id="CP047897">
    <property type="protein sequence ID" value="QHL88552.1"/>
    <property type="molecule type" value="Genomic_DNA"/>
</dbReference>
<dbReference type="GO" id="GO:1990281">
    <property type="term" value="C:efflux pump complex"/>
    <property type="evidence" value="ECO:0007669"/>
    <property type="project" value="TreeGrafter"/>
</dbReference>
<evidence type="ECO:0000256" key="4">
    <source>
        <dbReference type="ARBA" id="ARBA00022452"/>
    </source>
</evidence>
<evidence type="ECO:0000256" key="7">
    <source>
        <dbReference type="ARBA" id="ARBA00023237"/>
    </source>
</evidence>
<dbReference type="GO" id="GO:0015288">
    <property type="term" value="F:porin activity"/>
    <property type="evidence" value="ECO:0007669"/>
    <property type="project" value="TreeGrafter"/>
</dbReference>
<dbReference type="RefSeq" id="WP_160693081.1">
    <property type="nucleotide sequence ID" value="NZ_CP047897.1"/>
</dbReference>
<name>A0A6P1P2F7_9BACT</name>
<dbReference type="Pfam" id="PF02321">
    <property type="entry name" value="OEP"/>
    <property type="match status" value="2"/>
</dbReference>
<keyword evidence="5" id="KW-0812">Transmembrane</keyword>
<protein>
    <submittedName>
        <fullName evidence="10">TolC family protein</fullName>
    </submittedName>
</protein>
<dbReference type="GO" id="GO:0015562">
    <property type="term" value="F:efflux transmembrane transporter activity"/>
    <property type="evidence" value="ECO:0007669"/>
    <property type="project" value="InterPro"/>
</dbReference>
<evidence type="ECO:0000256" key="3">
    <source>
        <dbReference type="ARBA" id="ARBA00022448"/>
    </source>
</evidence>
<reference evidence="10 11" key="1">
    <citation type="submission" date="2020-01" db="EMBL/GenBank/DDBJ databases">
        <authorList>
            <person name="Kim M."/>
        </authorList>
    </citation>
    <scope>NUCLEOTIDE SEQUENCE [LARGE SCALE GENOMIC DNA]</scope>
    <source>
        <strain evidence="10 11">BT10</strain>
    </source>
</reference>
<comment type="similarity">
    <text evidence="2">Belongs to the outer membrane factor (OMF) (TC 1.B.17) family.</text>
</comment>
<keyword evidence="4" id="KW-1134">Transmembrane beta strand</keyword>
<feature type="chain" id="PRO_5026795847" evidence="9">
    <location>
        <begin position="28"/>
        <end position="452"/>
    </location>
</feature>
<keyword evidence="11" id="KW-1185">Reference proteome</keyword>
<evidence type="ECO:0000313" key="11">
    <source>
        <dbReference type="Proteomes" id="UP000464214"/>
    </source>
</evidence>
<dbReference type="KEGG" id="nib:GU926_14360"/>
<feature type="signal peptide" evidence="9">
    <location>
        <begin position="1"/>
        <end position="27"/>
    </location>
</feature>
<dbReference type="Gene3D" id="1.20.1600.10">
    <property type="entry name" value="Outer membrane efflux proteins (OEP)"/>
    <property type="match status" value="1"/>
</dbReference>
<dbReference type="PANTHER" id="PTHR30026">
    <property type="entry name" value="OUTER MEMBRANE PROTEIN TOLC"/>
    <property type="match status" value="1"/>
</dbReference>
<keyword evidence="6" id="KW-0472">Membrane</keyword>
<evidence type="ECO:0000256" key="1">
    <source>
        <dbReference type="ARBA" id="ARBA00004442"/>
    </source>
</evidence>
<dbReference type="SUPFAM" id="SSF56954">
    <property type="entry name" value="Outer membrane efflux proteins (OEP)"/>
    <property type="match status" value="1"/>
</dbReference>
<evidence type="ECO:0000256" key="9">
    <source>
        <dbReference type="SAM" id="SignalP"/>
    </source>
</evidence>
<keyword evidence="7" id="KW-0998">Cell outer membrane</keyword>